<accession>X0ZX33</accession>
<organism evidence="5">
    <name type="scientific">marine sediment metagenome</name>
    <dbReference type="NCBI Taxonomy" id="412755"/>
    <lineage>
        <taxon>unclassified sequences</taxon>
        <taxon>metagenomes</taxon>
        <taxon>ecological metagenomes</taxon>
    </lineage>
</organism>
<dbReference type="Pfam" id="PF00005">
    <property type="entry name" value="ABC_tran"/>
    <property type="match status" value="1"/>
</dbReference>
<dbReference type="InterPro" id="IPR003439">
    <property type="entry name" value="ABC_transporter-like_ATP-bd"/>
</dbReference>
<dbReference type="AlphaFoldDB" id="X0ZX33"/>
<protein>
    <recommendedName>
        <fullName evidence="4">ABC transporter domain-containing protein</fullName>
    </recommendedName>
</protein>
<dbReference type="InterPro" id="IPR052156">
    <property type="entry name" value="BCAA_Transport_ATP-bd_LivF"/>
</dbReference>
<evidence type="ECO:0000313" key="5">
    <source>
        <dbReference type="EMBL" id="GAG74410.1"/>
    </source>
</evidence>
<dbReference type="GO" id="GO:0015658">
    <property type="term" value="F:branched-chain amino acid transmembrane transporter activity"/>
    <property type="evidence" value="ECO:0007669"/>
    <property type="project" value="TreeGrafter"/>
</dbReference>
<keyword evidence="2" id="KW-0813">Transport</keyword>
<comment type="caution">
    <text evidence="5">The sequence shown here is derived from an EMBL/GenBank/DDBJ whole genome shotgun (WGS) entry which is preliminary data.</text>
</comment>
<comment type="similarity">
    <text evidence="1">Belongs to the ABC transporter superfamily.</text>
</comment>
<dbReference type="Gene3D" id="3.40.50.300">
    <property type="entry name" value="P-loop containing nucleotide triphosphate hydrolases"/>
    <property type="match status" value="1"/>
</dbReference>
<dbReference type="EMBL" id="BART01002011">
    <property type="protein sequence ID" value="GAG74410.1"/>
    <property type="molecule type" value="Genomic_DNA"/>
</dbReference>
<dbReference type="GO" id="GO:0016887">
    <property type="term" value="F:ATP hydrolysis activity"/>
    <property type="evidence" value="ECO:0007669"/>
    <property type="project" value="InterPro"/>
</dbReference>
<name>X0ZX33_9ZZZZ</name>
<dbReference type="GO" id="GO:0015807">
    <property type="term" value="P:L-amino acid transport"/>
    <property type="evidence" value="ECO:0007669"/>
    <property type="project" value="TreeGrafter"/>
</dbReference>
<dbReference type="InterPro" id="IPR027417">
    <property type="entry name" value="P-loop_NTPase"/>
</dbReference>
<sequence>MTVLLKVEDLHIFYDSIEALKGISLEVNEGEIVTVLGANGAGKSTLLRAISGLLPIHSGTIQLRGEGLNNVQAYEIVIKGISHAPEGRKVFSTLTVEENLNLGAYIRRKDIKAVSEAKERVFSLFPILKSRRSQLSGTLSGG</sequence>
<evidence type="ECO:0000259" key="4">
    <source>
        <dbReference type="Pfam" id="PF00005"/>
    </source>
</evidence>
<dbReference type="PANTHER" id="PTHR43820:SF4">
    <property type="entry name" value="HIGH-AFFINITY BRANCHED-CHAIN AMINO ACID TRANSPORT ATP-BINDING PROTEIN LIVF"/>
    <property type="match status" value="1"/>
</dbReference>
<dbReference type="PANTHER" id="PTHR43820">
    <property type="entry name" value="HIGH-AFFINITY BRANCHED-CHAIN AMINO ACID TRANSPORT ATP-BINDING PROTEIN LIVF"/>
    <property type="match status" value="1"/>
</dbReference>
<gene>
    <name evidence="5" type="ORF">S01H4_06496</name>
</gene>
<evidence type="ECO:0000256" key="1">
    <source>
        <dbReference type="ARBA" id="ARBA00005417"/>
    </source>
</evidence>
<evidence type="ECO:0000256" key="3">
    <source>
        <dbReference type="ARBA" id="ARBA00022970"/>
    </source>
</evidence>
<reference evidence="5" key="1">
    <citation type="journal article" date="2014" name="Front. Microbiol.">
        <title>High frequency of phylogenetically diverse reductive dehalogenase-homologous genes in deep subseafloor sedimentary metagenomes.</title>
        <authorList>
            <person name="Kawai M."/>
            <person name="Futagami T."/>
            <person name="Toyoda A."/>
            <person name="Takaki Y."/>
            <person name="Nishi S."/>
            <person name="Hori S."/>
            <person name="Arai W."/>
            <person name="Tsubouchi T."/>
            <person name="Morono Y."/>
            <person name="Uchiyama I."/>
            <person name="Ito T."/>
            <person name="Fujiyama A."/>
            <person name="Inagaki F."/>
            <person name="Takami H."/>
        </authorList>
    </citation>
    <scope>NUCLEOTIDE SEQUENCE</scope>
    <source>
        <strain evidence="5">Expedition CK06-06</strain>
    </source>
</reference>
<keyword evidence="3" id="KW-0029">Amino-acid transport</keyword>
<dbReference type="SUPFAM" id="SSF52540">
    <property type="entry name" value="P-loop containing nucleoside triphosphate hydrolases"/>
    <property type="match status" value="1"/>
</dbReference>
<evidence type="ECO:0000256" key="2">
    <source>
        <dbReference type="ARBA" id="ARBA00022448"/>
    </source>
</evidence>
<feature type="non-terminal residue" evidence="5">
    <location>
        <position position="142"/>
    </location>
</feature>
<proteinExistence type="inferred from homology"/>
<feature type="domain" description="ABC transporter" evidence="4">
    <location>
        <begin position="20"/>
        <end position="142"/>
    </location>
</feature>
<dbReference type="GO" id="GO:0005524">
    <property type="term" value="F:ATP binding"/>
    <property type="evidence" value="ECO:0007669"/>
    <property type="project" value="InterPro"/>
</dbReference>